<evidence type="ECO:0000313" key="2">
    <source>
        <dbReference type="EMBL" id="CAD1843294.1"/>
    </source>
</evidence>
<feature type="compositionally biased region" description="Low complexity" evidence="1">
    <location>
        <begin position="18"/>
        <end position="29"/>
    </location>
</feature>
<dbReference type="EMBL" id="LR862136">
    <property type="protein sequence ID" value="CAD1843294.1"/>
    <property type="molecule type" value="Genomic_DNA"/>
</dbReference>
<evidence type="ECO:0000256" key="1">
    <source>
        <dbReference type="SAM" id="MobiDB-lite"/>
    </source>
</evidence>
<proteinExistence type="predicted"/>
<gene>
    <name evidence="2" type="ORF">CB5_LOCUS26505</name>
</gene>
<reference evidence="2" key="1">
    <citation type="submission" date="2020-07" db="EMBL/GenBank/DDBJ databases">
        <authorList>
            <person name="Lin J."/>
        </authorList>
    </citation>
    <scope>NUCLEOTIDE SEQUENCE</scope>
</reference>
<feature type="region of interest" description="Disordered" evidence="1">
    <location>
        <begin position="1"/>
        <end position="29"/>
    </location>
</feature>
<protein>
    <submittedName>
        <fullName evidence="2">Uncharacterized protein</fullName>
    </submittedName>
</protein>
<feature type="region of interest" description="Disordered" evidence="1">
    <location>
        <begin position="68"/>
        <end position="88"/>
    </location>
</feature>
<sequence>MASSDEETFYTPQRSEESAYSDSPSSPISRRWCRKLVGDCEGAARGGARAVELGLGSRRPTLVDEVAQAAGGDERRSREARASSATTAALLRRSRSFSSTNAVAPPTLAAAAAEAVGVGLRTRRRGGEGESV</sequence>
<dbReference type="AlphaFoldDB" id="A0A6V7QJE6"/>
<accession>A0A6V7QJE6</accession>
<organism evidence="2">
    <name type="scientific">Ananas comosus var. bracteatus</name>
    <name type="common">red pineapple</name>
    <dbReference type="NCBI Taxonomy" id="296719"/>
    <lineage>
        <taxon>Eukaryota</taxon>
        <taxon>Viridiplantae</taxon>
        <taxon>Streptophyta</taxon>
        <taxon>Embryophyta</taxon>
        <taxon>Tracheophyta</taxon>
        <taxon>Spermatophyta</taxon>
        <taxon>Magnoliopsida</taxon>
        <taxon>Liliopsida</taxon>
        <taxon>Poales</taxon>
        <taxon>Bromeliaceae</taxon>
        <taxon>Bromelioideae</taxon>
        <taxon>Ananas</taxon>
    </lineage>
</organism>
<name>A0A6V7QJE6_ANACO</name>
<feature type="compositionally biased region" description="Basic and acidic residues" evidence="1">
    <location>
        <begin position="72"/>
        <end position="81"/>
    </location>
</feature>